<dbReference type="PANTHER" id="PTHR48084">
    <property type="entry name" value="2-OXOGLUTARATE OXIDOREDUCTASE SUBUNIT KORB-RELATED"/>
    <property type="match status" value="1"/>
</dbReference>
<name>R0BC47_9FIRM</name>
<dbReference type="InterPro" id="IPR051457">
    <property type="entry name" value="2-oxoacid:Fd_oxidoreductase"/>
</dbReference>
<evidence type="ECO:0000256" key="1">
    <source>
        <dbReference type="ARBA" id="ARBA00023002"/>
    </source>
</evidence>
<dbReference type="Proteomes" id="UP000013041">
    <property type="component" value="Unassembled WGS sequence"/>
</dbReference>
<dbReference type="EMBL" id="AGYG01000009">
    <property type="protein sequence ID" value="ENZ41857.1"/>
    <property type="molecule type" value="Genomic_DNA"/>
</dbReference>
<proteinExistence type="predicted"/>
<dbReference type="AlphaFoldDB" id="R0BC47"/>
<evidence type="ECO:0000313" key="4">
    <source>
        <dbReference type="Proteomes" id="UP000013041"/>
    </source>
</evidence>
<sequence length="271" mass="29413">MIQDYLLEEKLPHFWCAGCGNGIVLHAILDCMDKRNWTRENTVVATGIGCWGKADDYVKTNTFHGTHGRALAFSTGIKLANPALNVVTLMGDGDGITIGGNHLIHAARRNVNVTAIMVNNLNYGMTGGQYSGTTPKASITKTSQYGHVENAFDVCGVVKAAGASFVARGTVNEVAQLEKMIGQAVDHQGFSFVEVISPCPTHFGRSNKLGNAPAMMQWIKDNTVPIARAAQMSAEELKGKFVTGIFENREQEDYSTVYQRVIDSLKGEENE</sequence>
<protein>
    <submittedName>
        <fullName evidence="3">2-oxoglutarate ferredoxin oxidoreductase subunit beta</fullName>
    </submittedName>
</protein>
<dbReference type="InterPro" id="IPR011766">
    <property type="entry name" value="TPP_enzyme_TPP-bd"/>
</dbReference>
<dbReference type="CDD" id="cd03375">
    <property type="entry name" value="TPP_OGFOR"/>
    <property type="match status" value="1"/>
</dbReference>
<gene>
    <name evidence="3" type="ORF">HMPREF1097_01233</name>
</gene>
<dbReference type="GO" id="GO:0030976">
    <property type="term" value="F:thiamine pyrophosphate binding"/>
    <property type="evidence" value="ECO:0007669"/>
    <property type="project" value="InterPro"/>
</dbReference>
<dbReference type="Gene3D" id="3.40.50.970">
    <property type="match status" value="1"/>
</dbReference>
<dbReference type="GO" id="GO:0016625">
    <property type="term" value="F:oxidoreductase activity, acting on the aldehyde or oxo group of donors, iron-sulfur protein as acceptor"/>
    <property type="evidence" value="ECO:0007669"/>
    <property type="project" value="UniProtKB-ARBA"/>
</dbReference>
<comment type="caution">
    <text evidence="3">The sequence shown here is derived from an EMBL/GenBank/DDBJ whole genome shotgun (WGS) entry which is preliminary data.</text>
</comment>
<feature type="domain" description="Thiamine pyrophosphate enzyme TPP-binding" evidence="2">
    <location>
        <begin position="55"/>
        <end position="195"/>
    </location>
</feature>
<evidence type="ECO:0000313" key="3">
    <source>
        <dbReference type="EMBL" id="ENZ41857.1"/>
    </source>
</evidence>
<dbReference type="HOGENOM" id="CLU_048564_2_0_9"/>
<dbReference type="Pfam" id="PF02775">
    <property type="entry name" value="TPP_enzyme_C"/>
    <property type="match status" value="1"/>
</dbReference>
<evidence type="ECO:0000259" key="2">
    <source>
        <dbReference type="Pfam" id="PF02775"/>
    </source>
</evidence>
<organism evidence="3 4">
    <name type="scientific">Enterocloster bolteae 90B8</name>
    <dbReference type="NCBI Taxonomy" id="997897"/>
    <lineage>
        <taxon>Bacteria</taxon>
        <taxon>Bacillati</taxon>
        <taxon>Bacillota</taxon>
        <taxon>Clostridia</taxon>
        <taxon>Lachnospirales</taxon>
        <taxon>Lachnospiraceae</taxon>
        <taxon>Enterocloster</taxon>
    </lineage>
</organism>
<keyword evidence="1" id="KW-0560">Oxidoreductase</keyword>
<dbReference type="PATRIC" id="fig|997897.5.peg.1314"/>
<dbReference type="GO" id="GO:0045333">
    <property type="term" value="P:cellular respiration"/>
    <property type="evidence" value="ECO:0007669"/>
    <property type="project" value="UniProtKB-ARBA"/>
</dbReference>
<dbReference type="InterPro" id="IPR029061">
    <property type="entry name" value="THDP-binding"/>
</dbReference>
<dbReference type="PANTHER" id="PTHR48084:SF1">
    <property type="entry name" value="2-OXOGLUTARATE SYNTHASE SUBUNIT KORB"/>
    <property type="match status" value="1"/>
</dbReference>
<reference evidence="3 4" key="1">
    <citation type="submission" date="2013-01" db="EMBL/GenBank/DDBJ databases">
        <title>The Genome Sequence of Clostridium bolteae 90B8.</title>
        <authorList>
            <consortium name="The Broad Institute Genome Sequencing Platform"/>
            <person name="Earl A."/>
            <person name="Ward D."/>
            <person name="Feldgarden M."/>
            <person name="Gevers D."/>
            <person name="Courvalin P."/>
            <person name="Lambert T."/>
            <person name="Walker B."/>
            <person name="Young S.K."/>
            <person name="Zeng Q."/>
            <person name="Gargeya S."/>
            <person name="Fitzgerald M."/>
            <person name="Haas B."/>
            <person name="Abouelleil A."/>
            <person name="Alvarado L."/>
            <person name="Arachchi H.M."/>
            <person name="Berlin A.M."/>
            <person name="Chapman S.B."/>
            <person name="Dewar J."/>
            <person name="Goldberg J."/>
            <person name="Griggs A."/>
            <person name="Gujja S."/>
            <person name="Hansen M."/>
            <person name="Howarth C."/>
            <person name="Imamovic A."/>
            <person name="Larimer J."/>
            <person name="McCowan C."/>
            <person name="Murphy C."/>
            <person name="Neiman D."/>
            <person name="Pearson M."/>
            <person name="Priest M."/>
            <person name="Roberts A."/>
            <person name="Saif S."/>
            <person name="Shea T."/>
            <person name="Sisk P."/>
            <person name="Sykes S."/>
            <person name="Wortman J."/>
            <person name="Nusbaum C."/>
            <person name="Birren B."/>
        </authorList>
    </citation>
    <scope>NUCLEOTIDE SEQUENCE [LARGE SCALE GENOMIC DNA]</scope>
    <source>
        <strain evidence="3 4">90B8</strain>
    </source>
</reference>
<dbReference type="SUPFAM" id="SSF52518">
    <property type="entry name" value="Thiamin diphosphate-binding fold (THDP-binding)"/>
    <property type="match status" value="1"/>
</dbReference>
<dbReference type="RefSeq" id="WP_002571504.1">
    <property type="nucleotide sequence ID" value="NZ_KB851149.1"/>
</dbReference>
<accession>R0BC47</accession>